<dbReference type="PANTHER" id="PTHR11860:SF118">
    <property type="entry name" value="CMRF35-LIKE MOLECULE 3-RELATED"/>
    <property type="match status" value="1"/>
</dbReference>
<organism evidence="6 7">
    <name type="scientific">Seriola lalandi dorsalis</name>
    <dbReference type="NCBI Taxonomy" id="1841481"/>
    <lineage>
        <taxon>Eukaryota</taxon>
        <taxon>Metazoa</taxon>
        <taxon>Chordata</taxon>
        <taxon>Craniata</taxon>
        <taxon>Vertebrata</taxon>
        <taxon>Euteleostomi</taxon>
        <taxon>Actinopterygii</taxon>
        <taxon>Neopterygii</taxon>
        <taxon>Teleostei</taxon>
        <taxon>Neoteleostei</taxon>
        <taxon>Acanthomorphata</taxon>
        <taxon>Carangaria</taxon>
        <taxon>Carangiformes</taxon>
        <taxon>Carangidae</taxon>
        <taxon>Seriola</taxon>
    </lineage>
</organism>
<evidence type="ECO:0000256" key="1">
    <source>
        <dbReference type="ARBA" id="ARBA00004370"/>
    </source>
</evidence>
<dbReference type="InterPro" id="IPR036179">
    <property type="entry name" value="Ig-like_dom_sf"/>
</dbReference>
<feature type="signal peptide" evidence="4">
    <location>
        <begin position="1"/>
        <end position="19"/>
    </location>
</feature>
<accession>A0A3B4Y0G2</accession>
<evidence type="ECO:0000313" key="7">
    <source>
        <dbReference type="Proteomes" id="UP000261360"/>
    </source>
</evidence>
<evidence type="ECO:0000256" key="4">
    <source>
        <dbReference type="SAM" id="SignalP"/>
    </source>
</evidence>
<proteinExistence type="predicted"/>
<comment type="subcellular location">
    <subcellularLocation>
        <location evidence="1">Membrane</location>
    </subcellularLocation>
</comment>
<name>A0A3B4Y0G2_SERLL</name>
<keyword evidence="2" id="KW-0812">Transmembrane</keyword>
<dbReference type="GeneTree" id="ENSGT01150000287011"/>
<dbReference type="PANTHER" id="PTHR11860">
    <property type="entry name" value="POLYMERIC-IMMUNOGLOBULIN RECEPTOR"/>
    <property type="match status" value="1"/>
</dbReference>
<dbReference type="GO" id="GO:0004888">
    <property type="term" value="F:transmembrane signaling receptor activity"/>
    <property type="evidence" value="ECO:0007669"/>
    <property type="project" value="TreeGrafter"/>
</dbReference>
<feature type="chain" id="PRO_5017205240" description="Immunoglobulin V-set domain-containing protein" evidence="4">
    <location>
        <begin position="20"/>
        <end position="185"/>
    </location>
</feature>
<dbReference type="AlphaFoldDB" id="A0A3B4Y0G2"/>
<dbReference type="GO" id="GO:0005886">
    <property type="term" value="C:plasma membrane"/>
    <property type="evidence" value="ECO:0007669"/>
    <property type="project" value="TreeGrafter"/>
</dbReference>
<dbReference type="InterPro" id="IPR013783">
    <property type="entry name" value="Ig-like_fold"/>
</dbReference>
<evidence type="ECO:0000313" key="6">
    <source>
        <dbReference type="Ensembl" id="ENSSLDP00000021388.1"/>
    </source>
</evidence>
<dbReference type="Ensembl" id="ENSSLDT00000022095.1">
    <property type="protein sequence ID" value="ENSSLDP00000021388.1"/>
    <property type="gene ID" value="ENSSLDG00000016718.1"/>
</dbReference>
<keyword evidence="4" id="KW-0732">Signal</keyword>
<dbReference type="SUPFAM" id="SSF48726">
    <property type="entry name" value="Immunoglobulin"/>
    <property type="match status" value="1"/>
</dbReference>
<reference evidence="6" key="1">
    <citation type="submission" date="2025-08" db="UniProtKB">
        <authorList>
            <consortium name="Ensembl"/>
        </authorList>
    </citation>
    <scope>IDENTIFICATION</scope>
</reference>
<keyword evidence="3" id="KW-0472">Membrane</keyword>
<evidence type="ECO:0000256" key="2">
    <source>
        <dbReference type="ARBA" id="ARBA00022692"/>
    </source>
</evidence>
<dbReference type="Proteomes" id="UP000261360">
    <property type="component" value="Unplaced"/>
</dbReference>
<dbReference type="InterPro" id="IPR013106">
    <property type="entry name" value="Ig_V-set"/>
</dbReference>
<sequence length="185" mass="21104">MWILRNLLFILRSKYCVSGAAPLIHVSGYEGRDVKVSCPYGEGYESYEKYLCRNDCGNDDDVLIMTTQANKNKYSISDDINKRVLTTTISDLSSVDAGKYWCGVTRFLKDYYPAEVRLDVVPGKQTNKIKSEMTTPQTAVCLTLRTINLTICMNTPFSDQHLHQLQIITLFLLLPLILRRPEIQI</sequence>
<keyword evidence="7" id="KW-1185">Reference proteome</keyword>
<dbReference type="Pfam" id="PF07686">
    <property type="entry name" value="V-set"/>
    <property type="match status" value="1"/>
</dbReference>
<reference evidence="6" key="2">
    <citation type="submission" date="2025-09" db="UniProtKB">
        <authorList>
            <consortium name="Ensembl"/>
        </authorList>
    </citation>
    <scope>IDENTIFICATION</scope>
</reference>
<dbReference type="Gene3D" id="2.60.40.10">
    <property type="entry name" value="Immunoglobulins"/>
    <property type="match status" value="1"/>
</dbReference>
<dbReference type="STRING" id="1841481.ENSSLDP00000021388"/>
<evidence type="ECO:0000259" key="5">
    <source>
        <dbReference type="Pfam" id="PF07686"/>
    </source>
</evidence>
<feature type="domain" description="Immunoglobulin V-set" evidence="5">
    <location>
        <begin position="26"/>
        <end position="120"/>
    </location>
</feature>
<dbReference type="InterPro" id="IPR050671">
    <property type="entry name" value="CD300_family_receptors"/>
</dbReference>
<evidence type="ECO:0000256" key="3">
    <source>
        <dbReference type="ARBA" id="ARBA00023136"/>
    </source>
</evidence>
<protein>
    <recommendedName>
        <fullName evidence="5">Immunoglobulin V-set domain-containing protein</fullName>
    </recommendedName>
</protein>